<feature type="domain" description="S5 DRBM" evidence="10">
    <location>
        <begin position="170"/>
        <end position="233"/>
    </location>
</feature>
<keyword evidence="3 7" id="KW-0689">Ribosomal protein</keyword>
<protein>
    <recommendedName>
        <fullName evidence="6">Small ribosomal subunit protein uS5m</fullName>
    </recommendedName>
</protein>
<dbReference type="Gene3D" id="3.30.230.10">
    <property type="match status" value="1"/>
</dbReference>
<dbReference type="GO" id="GO:0003735">
    <property type="term" value="F:structural constituent of ribosome"/>
    <property type="evidence" value="ECO:0007669"/>
    <property type="project" value="UniProtKB-UniRule"/>
</dbReference>
<dbReference type="InterPro" id="IPR013810">
    <property type="entry name" value="Ribosomal_uS5_N"/>
</dbReference>
<dbReference type="STRING" id="764103.G7EAU3"/>
<evidence type="ECO:0000256" key="7">
    <source>
        <dbReference type="PROSITE-ProRule" id="PRU00268"/>
    </source>
</evidence>
<dbReference type="eggNOG" id="KOG2646">
    <property type="taxonomic scope" value="Eukaryota"/>
</dbReference>
<dbReference type="HOGENOM" id="CLU_038700_0_0_1"/>
<evidence type="ECO:0000256" key="5">
    <source>
        <dbReference type="ARBA" id="ARBA00023274"/>
    </source>
</evidence>
<dbReference type="InterPro" id="IPR020568">
    <property type="entry name" value="Ribosomal_Su5_D2-typ_SF"/>
</dbReference>
<accession>G7EAU3</accession>
<dbReference type="OrthoDB" id="309483at2759"/>
<dbReference type="RefSeq" id="XP_014565573.1">
    <property type="nucleotide sequence ID" value="XM_014710087.1"/>
</dbReference>
<evidence type="ECO:0000256" key="2">
    <source>
        <dbReference type="ARBA" id="ARBA00008945"/>
    </source>
</evidence>
<comment type="similarity">
    <text evidence="2 8">Belongs to the universal ribosomal protein uS5 family.</text>
</comment>
<dbReference type="GO" id="GO:0005763">
    <property type="term" value="C:mitochondrial small ribosomal subunit"/>
    <property type="evidence" value="ECO:0007669"/>
    <property type="project" value="UniProtKB-ARBA"/>
</dbReference>
<feature type="region of interest" description="Disordered" evidence="9">
    <location>
        <begin position="20"/>
        <end position="81"/>
    </location>
</feature>
<evidence type="ECO:0000256" key="3">
    <source>
        <dbReference type="ARBA" id="ARBA00022980"/>
    </source>
</evidence>
<dbReference type="Proteomes" id="UP000009131">
    <property type="component" value="Unassembled WGS sequence"/>
</dbReference>
<evidence type="ECO:0000256" key="9">
    <source>
        <dbReference type="SAM" id="MobiDB-lite"/>
    </source>
</evidence>
<dbReference type="PROSITE" id="PS50881">
    <property type="entry name" value="S5_DSRBD"/>
    <property type="match status" value="1"/>
</dbReference>
<evidence type="ECO:0000256" key="1">
    <source>
        <dbReference type="ARBA" id="ARBA00004173"/>
    </source>
</evidence>
<reference evidence="11 12" key="2">
    <citation type="journal article" date="2012" name="Open Biol.">
        <title>Characteristics of nucleosomes and linker DNA regions on the genome of the basidiomycete Mixia osmundae revealed by mono- and dinucleosome mapping.</title>
        <authorList>
            <person name="Nishida H."/>
            <person name="Kondo S."/>
            <person name="Matsumoto T."/>
            <person name="Suzuki Y."/>
            <person name="Yoshikawa H."/>
            <person name="Taylor T.D."/>
            <person name="Sugiyama J."/>
        </authorList>
    </citation>
    <scope>NUCLEOTIDE SEQUENCE [LARGE SCALE GENOMIC DNA]</scope>
    <source>
        <strain evidence="12">CBS 9802 / IAM 14324 / JCM 22182 / KY 12970</strain>
    </source>
</reference>
<dbReference type="InterPro" id="IPR014721">
    <property type="entry name" value="Ribsml_uS5_D2-typ_fold_subgr"/>
</dbReference>
<keyword evidence="12" id="KW-1185">Reference proteome</keyword>
<name>G7EAU3_MIXOS</name>
<organism evidence="11 12">
    <name type="scientific">Mixia osmundae (strain CBS 9802 / IAM 14324 / JCM 22182 / KY 12970)</name>
    <dbReference type="NCBI Taxonomy" id="764103"/>
    <lineage>
        <taxon>Eukaryota</taxon>
        <taxon>Fungi</taxon>
        <taxon>Dikarya</taxon>
        <taxon>Basidiomycota</taxon>
        <taxon>Pucciniomycotina</taxon>
        <taxon>Mixiomycetes</taxon>
        <taxon>Mixiales</taxon>
        <taxon>Mixiaceae</taxon>
        <taxon>Mixia</taxon>
    </lineage>
</organism>
<dbReference type="Pfam" id="PF03719">
    <property type="entry name" value="Ribosomal_S5_C"/>
    <property type="match status" value="1"/>
</dbReference>
<dbReference type="GO" id="GO:0003723">
    <property type="term" value="F:RNA binding"/>
    <property type="evidence" value="ECO:0007669"/>
    <property type="project" value="InterPro"/>
</dbReference>
<gene>
    <name evidence="11" type="primary">Mo06656</name>
    <name evidence="11" type="ORF">E5Q_06656</name>
</gene>
<reference evidence="11 12" key="1">
    <citation type="journal article" date="2011" name="J. Gen. Appl. Microbiol.">
        <title>Draft genome sequencing of the enigmatic basidiomycete Mixia osmundae.</title>
        <authorList>
            <person name="Nishida H."/>
            <person name="Nagatsuka Y."/>
            <person name="Sugiyama J."/>
        </authorList>
    </citation>
    <scope>NUCLEOTIDE SEQUENCE [LARGE SCALE GENOMIC DNA]</scope>
    <source>
        <strain evidence="12">CBS 9802 / IAM 14324 / JCM 22182 / KY 12970</strain>
    </source>
</reference>
<dbReference type="SUPFAM" id="SSF54211">
    <property type="entry name" value="Ribosomal protein S5 domain 2-like"/>
    <property type="match status" value="1"/>
</dbReference>
<evidence type="ECO:0000313" key="12">
    <source>
        <dbReference type="Proteomes" id="UP000009131"/>
    </source>
</evidence>
<dbReference type="PANTHER" id="PTHR48277">
    <property type="entry name" value="MITOCHONDRIAL RIBOSOMAL PROTEIN S5"/>
    <property type="match status" value="1"/>
</dbReference>
<dbReference type="Pfam" id="PF00333">
    <property type="entry name" value="Ribosomal_S5"/>
    <property type="match status" value="1"/>
</dbReference>
<dbReference type="InterPro" id="IPR005324">
    <property type="entry name" value="Ribosomal_uS5_C"/>
</dbReference>
<evidence type="ECO:0000256" key="6">
    <source>
        <dbReference type="ARBA" id="ARBA00039335"/>
    </source>
</evidence>
<dbReference type="AlphaFoldDB" id="G7EAU3"/>
<dbReference type="Gene3D" id="3.30.160.20">
    <property type="match status" value="1"/>
</dbReference>
<dbReference type="SUPFAM" id="SSF54768">
    <property type="entry name" value="dsRNA-binding domain-like"/>
    <property type="match status" value="1"/>
</dbReference>
<dbReference type="PANTHER" id="PTHR48277:SF1">
    <property type="entry name" value="MITOCHONDRIAL RIBOSOMAL PROTEIN S5"/>
    <property type="match status" value="1"/>
</dbReference>
<evidence type="ECO:0000313" key="11">
    <source>
        <dbReference type="EMBL" id="GAA99953.1"/>
    </source>
</evidence>
<comment type="subcellular location">
    <subcellularLocation>
        <location evidence="1">Mitochondrion</location>
    </subcellularLocation>
</comment>
<sequence>MTSKHVSRLASSALQRLAAGTSQPLPARVLPPCRCTRQASSSTHGKTAAQRRSKTPRAAVPQASVGKPVSQESEKPDEEWSVDRELPYLRTDLPRHLFDRVDLAAFDKFLDIRPEHRVPDEPDVIILNSPKMLEPKAIPKGETHPQPDATDAVRSLAAETSMTASQLRSLHRYVLALKRVSNQTTKGKIGSFYALIVVGNGDGLVGYGEGKGASIPSAENKAFVQAVKGMEYIERHDGRTVFGDKSGKWGSTLLTIRQRPPGFGLRTSPLIHQVAKAAGIIDLSAKVRGSRNAMNTVKLAMRMLAGGASPLGYGDGFGGRGQKGNKGVGMRTADEIARARGRRVQVV</sequence>
<dbReference type="InterPro" id="IPR000851">
    <property type="entry name" value="Ribosomal_uS5"/>
</dbReference>
<dbReference type="GO" id="GO:0006412">
    <property type="term" value="P:translation"/>
    <property type="evidence" value="ECO:0007669"/>
    <property type="project" value="InterPro"/>
</dbReference>
<dbReference type="EMBL" id="BABT02000252">
    <property type="protein sequence ID" value="GAA99953.1"/>
    <property type="molecule type" value="Genomic_DNA"/>
</dbReference>
<dbReference type="InParanoid" id="G7EAU3"/>
<keyword evidence="4" id="KW-0496">Mitochondrion</keyword>
<proteinExistence type="inferred from homology"/>
<dbReference type="FunFam" id="3.30.160.20:FF:000022">
    <property type="entry name" value="28S ribosomal protein S5, mitochondrial"/>
    <property type="match status" value="1"/>
</dbReference>
<evidence type="ECO:0000256" key="4">
    <source>
        <dbReference type="ARBA" id="ARBA00023128"/>
    </source>
</evidence>
<keyword evidence="5 7" id="KW-0687">Ribonucleoprotein</keyword>
<comment type="caution">
    <text evidence="11">The sequence shown here is derived from an EMBL/GenBank/DDBJ whole genome shotgun (WGS) entry which is preliminary data.</text>
</comment>
<evidence type="ECO:0000256" key="8">
    <source>
        <dbReference type="RuleBase" id="RU003823"/>
    </source>
</evidence>
<evidence type="ECO:0000259" key="10">
    <source>
        <dbReference type="PROSITE" id="PS50881"/>
    </source>
</evidence>